<proteinExistence type="predicted"/>
<reference evidence="2" key="1">
    <citation type="submission" date="2022-11" db="UniProtKB">
        <authorList>
            <consortium name="WormBaseParasite"/>
        </authorList>
    </citation>
    <scope>IDENTIFICATION</scope>
</reference>
<protein>
    <submittedName>
        <fullName evidence="2">Uncharacterized protein</fullName>
    </submittedName>
</protein>
<dbReference type="AlphaFoldDB" id="A0A915JUE1"/>
<evidence type="ECO:0000313" key="1">
    <source>
        <dbReference type="Proteomes" id="UP000887565"/>
    </source>
</evidence>
<accession>A0A915JUE1</accession>
<sequence length="33" mass="3948">MTTHPPSKYRPRRYHRCRRCISTISLASKYPAL</sequence>
<dbReference type="WBParaSite" id="nRc.2.0.1.t29684-RA">
    <property type="protein sequence ID" value="nRc.2.0.1.t29684-RA"/>
    <property type="gene ID" value="nRc.2.0.1.g29684"/>
</dbReference>
<evidence type="ECO:0000313" key="2">
    <source>
        <dbReference type="WBParaSite" id="nRc.2.0.1.t29684-RA"/>
    </source>
</evidence>
<organism evidence="1 2">
    <name type="scientific">Romanomermis culicivorax</name>
    <name type="common">Nematode worm</name>
    <dbReference type="NCBI Taxonomy" id="13658"/>
    <lineage>
        <taxon>Eukaryota</taxon>
        <taxon>Metazoa</taxon>
        <taxon>Ecdysozoa</taxon>
        <taxon>Nematoda</taxon>
        <taxon>Enoplea</taxon>
        <taxon>Dorylaimia</taxon>
        <taxon>Mermithida</taxon>
        <taxon>Mermithoidea</taxon>
        <taxon>Mermithidae</taxon>
        <taxon>Romanomermis</taxon>
    </lineage>
</organism>
<dbReference type="Proteomes" id="UP000887565">
    <property type="component" value="Unplaced"/>
</dbReference>
<keyword evidence="1" id="KW-1185">Reference proteome</keyword>
<name>A0A915JUE1_ROMCU</name>